<evidence type="ECO:0000256" key="9">
    <source>
        <dbReference type="ARBA" id="ARBA00023136"/>
    </source>
</evidence>
<dbReference type="FunFam" id="3.40.50.300:FF:000527">
    <property type="entry name" value="Tyrosine-protein kinase etk"/>
    <property type="match status" value="1"/>
</dbReference>
<evidence type="ECO:0000256" key="10">
    <source>
        <dbReference type="SAM" id="Coils"/>
    </source>
</evidence>
<dbReference type="InterPro" id="IPR003856">
    <property type="entry name" value="LPS_length_determ_N"/>
</dbReference>
<evidence type="ECO:0000256" key="6">
    <source>
        <dbReference type="ARBA" id="ARBA00022777"/>
    </source>
</evidence>
<dbReference type="Gene3D" id="3.40.50.300">
    <property type="entry name" value="P-loop containing nucleotide triphosphate hydrolases"/>
    <property type="match status" value="1"/>
</dbReference>
<keyword evidence="5" id="KW-0547">Nucleotide-binding</keyword>
<evidence type="ECO:0000256" key="4">
    <source>
        <dbReference type="ARBA" id="ARBA00022692"/>
    </source>
</evidence>
<evidence type="ECO:0000313" key="14">
    <source>
        <dbReference type="EMBL" id="MPL94730.1"/>
    </source>
</evidence>
<dbReference type="EC" id="2.7.10.-" evidence="14"/>
<comment type="subcellular location">
    <subcellularLocation>
        <location evidence="1">Cell membrane</location>
        <topology evidence="1">Multi-pass membrane protein</topology>
    </subcellularLocation>
</comment>
<dbReference type="CDD" id="cd05387">
    <property type="entry name" value="BY-kinase"/>
    <property type="match status" value="1"/>
</dbReference>
<evidence type="ECO:0000256" key="1">
    <source>
        <dbReference type="ARBA" id="ARBA00004651"/>
    </source>
</evidence>
<reference evidence="14" key="1">
    <citation type="submission" date="2019-08" db="EMBL/GenBank/DDBJ databases">
        <authorList>
            <person name="Kucharzyk K."/>
            <person name="Murdoch R.W."/>
            <person name="Higgins S."/>
            <person name="Loffler F."/>
        </authorList>
    </citation>
    <scope>NUCLEOTIDE SEQUENCE</scope>
</reference>
<dbReference type="GO" id="GO:0042802">
    <property type="term" value="F:identical protein binding"/>
    <property type="evidence" value="ECO:0007669"/>
    <property type="project" value="UniProtKB-ARBA"/>
</dbReference>
<keyword evidence="3 14" id="KW-0808">Transferase</keyword>
<dbReference type="InterPro" id="IPR005702">
    <property type="entry name" value="Wzc-like_C"/>
</dbReference>
<feature type="domain" description="Polysaccharide chain length determinant N-terminal" evidence="12">
    <location>
        <begin position="8"/>
        <end position="99"/>
    </location>
</feature>
<keyword evidence="6 14" id="KW-0418">Kinase</keyword>
<keyword evidence="4 11" id="KW-0812">Transmembrane</keyword>
<proteinExistence type="predicted"/>
<keyword evidence="9 11" id="KW-0472">Membrane</keyword>
<dbReference type="PANTHER" id="PTHR32309">
    <property type="entry name" value="TYROSINE-PROTEIN KINASE"/>
    <property type="match status" value="1"/>
</dbReference>
<evidence type="ECO:0000259" key="13">
    <source>
        <dbReference type="Pfam" id="PF13807"/>
    </source>
</evidence>
<dbReference type="GO" id="GO:0005524">
    <property type="term" value="F:ATP binding"/>
    <property type="evidence" value="ECO:0007669"/>
    <property type="project" value="UniProtKB-KW"/>
</dbReference>
<evidence type="ECO:0000256" key="7">
    <source>
        <dbReference type="ARBA" id="ARBA00022840"/>
    </source>
</evidence>
<evidence type="ECO:0000256" key="2">
    <source>
        <dbReference type="ARBA" id="ARBA00022475"/>
    </source>
</evidence>
<feature type="coiled-coil region" evidence="10">
    <location>
        <begin position="245"/>
        <end position="298"/>
    </location>
</feature>
<feature type="transmembrane region" description="Helical" evidence="11">
    <location>
        <begin position="494"/>
        <end position="513"/>
    </location>
</feature>
<comment type="caution">
    <text evidence="14">The sequence shown here is derived from an EMBL/GenBank/DDBJ whole genome shotgun (WGS) entry which is preliminary data.</text>
</comment>
<feature type="domain" description="Tyrosine-protein kinase G-rich" evidence="13">
    <location>
        <begin position="445"/>
        <end position="516"/>
    </location>
</feature>
<name>A0A644VU40_9ZZZZ</name>
<dbReference type="SUPFAM" id="SSF52540">
    <property type="entry name" value="P-loop containing nucleoside triphosphate hydrolases"/>
    <property type="match status" value="1"/>
</dbReference>
<dbReference type="EMBL" id="VSSQ01000439">
    <property type="protein sequence ID" value="MPL94730.1"/>
    <property type="molecule type" value="Genomic_DNA"/>
</dbReference>
<dbReference type="InterPro" id="IPR027417">
    <property type="entry name" value="P-loop_NTPase"/>
</dbReference>
<evidence type="ECO:0000256" key="5">
    <source>
        <dbReference type="ARBA" id="ARBA00022741"/>
    </source>
</evidence>
<keyword evidence="2" id="KW-1003">Cell membrane</keyword>
<feature type="transmembrane region" description="Helical" evidence="11">
    <location>
        <begin position="23"/>
        <end position="41"/>
    </location>
</feature>
<dbReference type="Pfam" id="PF13807">
    <property type="entry name" value="GNVR"/>
    <property type="match status" value="1"/>
</dbReference>
<dbReference type="InterPro" id="IPR050445">
    <property type="entry name" value="Bact_polysacc_biosynth/exp"/>
</dbReference>
<organism evidence="14">
    <name type="scientific">bioreactor metagenome</name>
    <dbReference type="NCBI Taxonomy" id="1076179"/>
    <lineage>
        <taxon>unclassified sequences</taxon>
        <taxon>metagenomes</taxon>
        <taxon>ecological metagenomes</taxon>
    </lineage>
</organism>
<evidence type="ECO:0000256" key="3">
    <source>
        <dbReference type="ARBA" id="ARBA00022679"/>
    </source>
</evidence>
<evidence type="ECO:0000256" key="8">
    <source>
        <dbReference type="ARBA" id="ARBA00022989"/>
    </source>
</evidence>
<dbReference type="AlphaFoldDB" id="A0A644VU40"/>
<evidence type="ECO:0000259" key="12">
    <source>
        <dbReference type="Pfam" id="PF02706"/>
    </source>
</evidence>
<dbReference type="GO" id="GO:0005886">
    <property type="term" value="C:plasma membrane"/>
    <property type="evidence" value="ECO:0007669"/>
    <property type="project" value="UniProtKB-SubCell"/>
</dbReference>
<sequence>MEQQHTEESIDLRAIVHSVIDNWYWYVISIVLCIAAGLVYLKMADPIFEVTSSVILKQEKSAPEEMLLLQDFGFEGGTNNIDNEIGVFKSSDLITKVVTAQEFYISYRGERRFNLFYSPELYKESPVYVRWEDIEPESIPYTVHLELSKKRDGIEVLAKFTTDGNEHSEKALLTSLPGYIDIAPGKFYITAQDSTNQEWSFIVASISNPVAVAKNISNNLSVSTSTKTSSQLEITLKTANRRKGVDFLKALIEEYNRDAVKDKNQIAYNTAVFIEERLKEISSELSVVESEVEAFQRQNEIADIPTQVAGYIQKDEGYTVKRNEIETQLNLISYIEQFISKPENKNKLIPNLGVKDPGLSAVIHNYNELLIEKSRVESASSEANPALKQMNARVDNMLQSIRASLANEKSASQIALRDMERENAVNNLQMRRLPTVSRQYNDILRQQEVKSSLFVYLLQKREETNLTQAAVAPKAKIIAKPIAGTSPVAPRKMIILLAAFMIGVIIPAGSLWVREMFKTRIENINDLNELKDISIIGDIAAVSDFGADDSRVVVKANDHSPVNEMFRTLRSNLLFMISEKDQSVILVTSTISKEGKTFVASNLAKVLSLMEKKVLLVGADIRNPQISNTMTIKKSSTGLTSYLAGITNDYHEIIEKVDEHLFVMQTGPIPPNPNELLAKPRTGDLIQRLKKEFDYVVIDSAPVGLVSDTFTIAKYADATIFVMREKFTEKDSIHFLNNLYAEKRIHNVAVVLNQTETLTRMGRYGYGYKYSYRYKYGYNNKEEKKSRWF</sequence>
<gene>
    <name evidence="14" type="primary">ptk_3</name>
    <name evidence="14" type="ORF">SDC9_40885</name>
</gene>
<keyword evidence="7" id="KW-0067">ATP-binding</keyword>
<keyword evidence="8 11" id="KW-1133">Transmembrane helix</keyword>
<dbReference type="GO" id="GO:0004715">
    <property type="term" value="F:non-membrane spanning protein tyrosine kinase activity"/>
    <property type="evidence" value="ECO:0007669"/>
    <property type="project" value="UniProtKB-EC"/>
</dbReference>
<keyword evidence="10" id="KW-0175">Coiled coil</keyword>
<evidence type="ECO:0000256" key="11">
    <source>
        <dbReference type="SAM" id="Phobius"/>
    </source>
</evidence>
<protein>
    <submittedName>
        <fullName evidence="14">Tyrosine-protein kinase ptk</fullName>
        <ecNumber evidence="14">2.7.10.-</ecNumber>
    </submittedName>
</protein>
<accession>A0A644VU40</accession>
<dbReference type="NCBIfam" id="TIGR01007">
    <property type="entry name" value="eps_fam"/>
    <property type="match status" value="1"/>
</dbReference>
<dbReference type="InterPro" id="IPR032807">
    <property type="entry name" value="GNVR"/>
</dbReference>
<dbReference type="PANTHER" id="PTHR32309:SF13">
    <property type="entry name" value="FERRIC ENTEROBACTIN TRANSPORT PROTEIN FEPE"/>
    <property type="match status" value="1"/>
</dbReference>
<dbReference type="Pfam" id="PF02706">
    <property type="entry name" value="Wzz"/>
    <property type="match status" value="1"/>
</dbReference>